<name>A0A1I5J9H2_9FIRM</name>
<keyword evidence="2" id="KW-0472">Membrane</keyword>
<evidence type="ECO:0000256" key="2">
    <source>
        <dbReference type="SAM" id="Phobius"/>
    </source>
</evidence>
<proteinExistence type="predicted"/>
<evidence type="ECO:0008006" key="6">
    <source>
        <dbReference type="Google" id="ProtNLM"/>
    </source>
</evidence>
<dbReference type="Proteomes" id="UP000198806">
    <property type="component" value="Unassembled WGS sequence"/>
</dbReference>
<dbReference type="EMBL" id="FOWD01000074">
    <property type="protein sequence ID" value="SFO69524.1"/>
    <property type="molecule type" value="Genomic_DNA"/>
</dbReference>
<organism evidence="4 5">
    <name type="scientific">Anaerocolumna aminovalerica</name>
    <dbReference type="NCBI Taxonomy" id="1527"/>
    <lineage>
        <taxon>Bacteria</taxon>
        <taxon>Bacillati</taxon>
        <taxon>Bacillota</taxon>
        <taxon>Clostridia</taxon>
        <taxon>Lachnospirales</taxon>
        <taxon>Lachnospiraceae</taxon>
        <taxon>Anaerocolumna</taxon>
    </lineage>
</organism>
<feature type="transmembrane region" description="Helical" evidence="2">
    <location>
        <begin position="213"/>
        <end position="233"/>
    </location>
</feature>
<accession>A0A1I5J9H2</accession>
<dbReference type="STRING" id="1527.SAMN04489757_1743"/>
<evidence type="ECO:0000256" key="3">
    <source>
        <dbReference type="SAM" id="SignalP"/>
    </source>
</evidence>
<evidence type="ECO:0000313" key="4">
    <source>
        <dbReference type="EMBL" id="SFO69524.1"/>
    </source>
</evidence>
<feature type="chain" id="PRO_5011618978" description="LPXTG-motif cell wall anchor domain-containing protein" evidence="3">
    <location>
        <begin position="27"/>
        <end position="242"/>
    </location>
</feature>
<dbReference type="OrthoDB" id="2067368at2"/>
<reference evidence="4 5" key="1">
    <citation type="submission" date="2016-10" db="EMBL/GenBank/DDBJ databases">
        <authorList>
            <person name="de Groot N.N."/>
        </authorList>
    </citation>
    <scope>NUCLEOTIDE SEQUENCE [LARGE SCALE GENOMIC DNA]</scope>
    <source>
        <strain evidence="4 5">DSM 1283</strain>
    </source>
</reference>
<gene>
    <name evidence="4" type="ORF">SAMN04489757_1743</name>
</gene>
<evidence type="ECO:0000256" key="1">
    <source>
        <dbReference type="SAM" id="MobiDB-lite"/>
    </source>
</evidence>
<sequence>MTKIKMVKALLLGACFSLFFTGAAYASGGGTNGNTGKSTPAFEGATEENKELLERQSQIDQFVFKDHAKEIEEMGFVVTHTGVVGDGVEVGISPYEEAFVDYINENLGKEQMNIVEGEVYMLYTAPDSPDASVSSPAAGEPTNQPVAPVDENLEDDRMTIQITSENGEGSIAENTSANNETADKAVNNNAVEDARLISAKIDTVSSLKETSNIGTIVVIGMAAVVLIAAIILITRKQKAMKR</sequence>
<keyword evidence="5" id="KW-1185">Reference proteome</keyword>
<keyword evidence="2" id="KW-1133">Transmembrane helix</keyword>
<feature type="region of interest" description="Disordered" evidence="1">
    <location>
        <begin position="126"/>
        <end position="152"/>
    </location>
</feature>
<protein>
    <recommendedName>
        <fullName evidence="6">LPXTG-motif cell wall anchor domain-containing protein</fullName>
    </recommendedName>
</protein>
<feature type="compositionally biased region" description="Low complexity" evidence="1">
    <location>
        <begin position="126"/>
        <end position="138"/>
    </location>
</feature>
<dbReference type="AlphaFoldDB" id="A0A1I5J9H2"/>
<dbReference type="RefSeq" id="WP_091689416.1">
    <property type="nucleotide sequence ID" value="NZ_BAABFM010000075.1"/>
</dbReference>
<evidence type="ECO:0000313" key="5">
    <source>
        <dbReference type="Proteomes" id="UP000198806"/>
    </source>
</evidence>
<feature type="region of interest" description="Disordered" evidence="1">
    <location>
        <begin position="30"/>
        <end position="50"/>
    </location>
</feature>
<feature type="signal peptide" evidence="3">
    <location>
        <begin position="1"/>
        <end position="26"/>
    </location>
</feature>
<keyword evidence="2" id="KW-0812">Transmembrane</keyword>
<keyword evidence="3" id="KW-0732">Signal</keyword>